<dbReference type="GO" id="GO:0005216">
    <property type="term" value="F:monoatomic ion channel activity"/>
    <property type="evidence" value="ECO:0007669"/>
    <property type="project" value="InterPro"/>
</dbReference>
<keyword evidence="9" id="KW-1185">Reference proteome</keyword>
<reference evidence="8 9" key="1">
    <citation type="submission" date="2016-11" db="EMBL/GenBank/DDBJ databases">
        <title>The macronuclear genome of Stentor coeruleus: a giant cell with tiny introns.</title>
        <authorList>
            <person name="Slabodnick M."/>
            <person name="Ruby J.G."/>
            <person name="Reiff S.B."/>
            <person name="Swart E.C."/>
            <person name="Gosai S."/>
            <person name="Prabakaran S."/>
            <person name="Witkowska E."/>
            <person name="Larue G.E."/>
            <person name="Fisher S."/>
            <person name="Freeman R.M."/>
            <person name="Gunawardena J."/>
            <person name="Chu W."/>
            <person name="Stover N.A."/>
            <person name="Gregory B.D."/>
            <person name="Nowacki M."/>
            <person name="Derisi J."/>
            <person name="Roy S.W."/>
            <person name="Marshall W.F."/>
            <person name="Sood P."/>
        </authorList>
    </citation>
    <scope>NUCLEOTIDE SEQUENCE [LARGE SCALE GENOMIC DNA]</scope>
    <source>
        <strain evidence="8">WM001</strain>
    </source>
</reference>
<dbReference type="PANTHER" id="PTHR43336">
    <property type="entry name" value="OXYGEN SENSOR HISTIDINE KINASE RESPONSE REGULATOR DEVS/DOSS"/>
    <property type="match status" value="1"/>
</dbReference>
<dbReference type="OrthoDB" id="60033at2759"/>
<evidence type="ECO:0000256" key="5">
    <source>
        <dbReference type="SAM" id="MobiDB-lite"/>
    </source>
</evidence>
<evidence type="ECO:0000256" key="3">
    <source>
        <dbReference type="ARBA" id="ARBA00022989"/>
    </source>
</evidence>
<dbReference type="Pfam" id="PF00211">
    <property type="entry name" value="Guanylate_cyc"/>
    <property type="match status" value="1"/>
</dbReference>
<feature type="domain" description="Guanylate cyclase" evidence="7">
    <location>
        <begin position="575"/>
        <end position="733"/>
    </location>
</feature>
<organism evidence="8 9">
    <name type="scientific">Stentor coeruleus</name>
    <dbReference type="NCBI Taxonomy" id="5963"/>
    <lineage>
        <taxon>Eukaryota</taxon>
        <taxon>Sar</taxon>
        <taxon>Alveolata</taxon>
        <taxon>Ciliophora</taxon>
        <taxon>Postciliodesmatophora</taxon>
        <taxon>Heterotrichea</taxon>
        <taxon>Heterotrichida</taxon>
        <taxon>Stentoridae</taxon>
        <taxon>Stentor</taxon>
    </lineage>
</organism>
<dbReference type="GO" id="GO:0035556">
    <property type="term" value="P:intracellular signal transduction"/>
    <property type="evidence" value="ECO:0007669"/>
    <property type="project" value="InterPro"/>
</dbReference>
<dbReference type="EMBL" id="MPUH01000871">
    <property type="protein sequence ID" value="OMJ72818.1"/>
    <property type="molecule type" value="Genomic_DNA"/>
</dbReference>
<dbReference type="InterPro" id="IPR001054">
    <property type="entry name" value="A/G_cyclase"/>
</dbReference>
<dbReference type="Proteomes" id="UP000187209">
    <property type="component" value="Unassembled WGS sequence"/>
</dbReference>
<feature type="transmembrane region" description="Helical" evidence="6">
    <location>
        <begin position="254"/>
        <end position="274"/>
    </location>
</feature>
<dbReference type="CDD" id="cd07302">
    <property type="entry name" value="CHD"/>
    <property type="match status" value="1"/>
</dbReference>
<evidence type="ECO:0000256" key="1">
    <source>
        <dbReference type="ARBA" id="ARBA00004141"/>
    </source>
</evidence>
<dbReference type="InterPro" id="IPR005821">
    <property type="entry name" value="Ion_trans_dom"/>
</dbReference>
<name>A0A1R2B7R5_9CILI</name>
<keyword evidence="2 6" id="KW-0812">Transmembrane</keyword>
<feature type="transmembrane region" description="Helical" evidence="6">
    <location>
        <begin position="39"/>
        <end position="57"/>
    </location>
</feature>
<feature type="transmembrane region" description="Helical" evidence="6">
    <location>
        <begin position="69"/>
        <end position="90"/>
    </location>
</feature>
<dbReference type="AlphaFoldDB" id="A0A1R2B7R5"/>
<gene>
    <name evidence="8" type="ORF">SteCoe_28655</name>
</gene>
<evidence type="ECO:0000259" key="7">
    <source>
        <dbReference type="PROSITE" id="PS50125"/>
    </source>
</evidence>
<dbReference type="PANTHER" id="PTHR43336:SF3">
    <property type="entry name" value="GUANYLATE CYCLASE DOMAIN-CONTAINING PROTEIN"/>
    <property type="match status" value="1"/>
</dbReference>
<feature type="transmembrane region" description="Helical" evidence="6">
    <location>
        <begin position="7"/>
        <end position="24"/>
    </location>
</feature>
<dbReference type="InterPro" id="IPR027359">
    <property type="entry name" value="Volt_channel_dom_sf"/>
</dbReference>
<dbReference type="InterPro" id="IPR029787">
    <property type="entry name" value="Nucleotide_cyclase"/>
</dbReference>
<protein>
    <recommendedName>
        <fullName evidence="7">Guanylate cyclase domain-containing protein</fullName>
    </recommendedName>
</protein>
<evidence type="ECO:0000256" key="6">
    <source>
        <dbReference type="SAM" id="Phobius"/>
    </source>
</evidence>
<keyword evidence="4 6" id="KW-0472">Membrane</keyword>
<keyword evidence="3 6" id="KW-1133">Transmembrane helix</keyword>
<proteinExistence type="predicted"/>
<feature type="compositionally biased region" description="Basic and acidic residues" evidence="5">
    <location>
        <begin position="477"/>
        <end position="488"/>
    </location>
</feature>
<dbReference type="Gene3D" id="3.30.70.1230">
    <property type="entry name" value="Nucleotide cyclase"/>
    <property type="match status" value="1"/>
</dbReference>
<dbReference type="GO" id="GO:0016020">
    <property type="term" value="C:membrane"/>
    <property type="evidence" value="ECO:0007669"/>
    <property type="project" value="UniProtKB-SubCell"/>
</dbReference>
<dbReference type="Gene3D" id="1.20.120.350">
    <property type="entry name" value="Voltage-gated potassium channels. Chain C"/>
    <property type="match status" value="1"/>
</dbReference>
<accession>A0A1R2B7R5</accession>
<dbReference type="PROSITE" id="PS50125">
    <property type="entry name" value="GUANYLATE_CYCLASE_2"/>
    <property type="match status" value="1"/>
</dbReference>
<evidence type="ECO:0000313" key="8">
    <source>
        <dbReference type="EMBL" id="OMJ72818.1"/>
    </source>
</evidence>
<dbReference type="GO" id="GO:0009190">
    <property type="term" value="P:cyclic nucleotide biosynthetic process"/>
    <property type="evidence" value="ECO:0007669"/>
    <property type="project" value="InterPro"/>
</dbReference>
<evidence type="ECO:0000313" key="9">
    <source>
        <dbReference type="Proteomes" id="UP000187209"/>
    </source>
</evidence>
<feature type="region of interest" description="Disordered" evidence="5">
    <location>
        <begin position="467"/>
        <end position="488"/>
    </location>
</feature>
<feature type="transmembrane region" description="Helical" evidence="6">
    <location>
        <begin position="373"/>
        <end position="391"/>
    </location>
</feature>
<evidence type="ECO:0000256" key="4">
    <source>
        <dbReference type="ARBA" id="ARBA00023136"/>
    </source>
</evidence>
<sequence>MHKTIDSWFFMVLMTLFTIFALFGEDVRVSAFKKEADDGFNIVTTICMFFFTLDLVCSSICKKGYFLSFFFWMDFFSTISLISDISWLWIKISDSGNSSSNRSQVSNAGRASEVSSIAQKTIKFIKVVRLIKIVNLYRVITGIKKKEVQNDGLVRGITNFRAESLKNLPSSIIFDRNYKAEDSVNASISVSFSESGFEDCFTLPNLPENNQLPEKLIEEIDVEDIDIQILETKTEDHEESQVGKELSELTIIRVFTLVIVVILGIQIFMNTLYIDDNTSYEYGLEVMDKLTIDYSQFRRAWNSYINRHSNLKNPLVYLEVVNMGIWHSSTDISTLRENEKIYIVLNGVDSSYEFYSVAIFDARYSMKLASQLNICKTVFICLVLGVFSYVLDRDSKELVINPIENMIKKVKKISKNPLEAAQEQEKKEVMEETARLAKIKEFEENSVVSQIKDYKNKIQKALHKSIEKRNSQTYRNTSKDSNRIYEDSKERKISKNKYKKSKNIIIDQIVNKDQKIKHESEEPMETVFLERTLNKIGALLALGFGEAGSTIIATNMQKGGGEVDPMIPGKRTHCIFGFCDIRDFADATEVLQQEVLSYVNEVAYIVHKTVDYFSGSANKNIGDAFLLVWKFPDNLLQISEDSKNYVLAKDQFVHQLADMSVISFLKIIAEIHKNPKILKYKNHPGLNSRLRGFSVKMGFGLHQGWAIEGAIGSEFKIDASYLSPNVNLASRLEAATKQFGVHILISNVLYNICSHVTKTKLRRVDRVTVKGSKHPMELYTCDIFPNLLKPLDDNADKEDIKKARVMGRIARKKLRRKAMRGEINIRDMWNEDEDLIVMRSGVSKTFIKEFNIALEDYLDGKWVEAKAGFLKAQDLKGVQDGPCQVLIDFINSEGGEAPARWPGYRELHDK</sequence>
<comment type="caution">
    <text evidence="8">The sequence shown here is derived from an EMBL/GenBank/DDBJ whole genome shotgun (WGS) entry which is preliminary data.</text>
</comment>
<dbReference type="Pfam" id="PF00520">
    <property type="entry name" value="Ion_trans"/>
    <property type="match status" value="1"/>
</dbReference>
<evidence type="ECO:0000256" key="2">
    <source>
        <dbReference type="ARBA" id="ARBA00022692"/>
    </source>
</evidence>
<dbReference type="SUPFAM" id="SSF55073">
    <property type="entry name" value="Nucleotide cyclase"/>
    <property type="match status" value="1"/>
</dbReference>
<comment type="subcellular location">
    <subcellularLocation>
        <location evidence="1">Membrane</location>
        <topology evidence="1">Multi-pass membrane protein</topology>
    </subcellularLocation>
</comment>